<dbReference type="Proteomes" id="UP000195880">
    <property type="component" value="Chromosome"/>
</dbReference>
<accession>A0A1Z1WQR7</accession>
<keyword evidence="2" id="KW-1185">Reference proteome</keyword>
<evidence type="ECO:0000313" key="1">
    <source>
        <dbReference type="EMBL" id="ARX88801.1"/>
    </source>
</evidence>
<name>A0A1Z1WQR7_9ACTN</name>
<gene>
    <name evidence="1" type="ORF">SMD44_08288</name>
</gene>
<protein>
    <submittedName>
        <fullName evidence="1">Uncharacterized protein</fullName>
    </submittedName>
</protein>
<proteinExistence type="predicted"/>
<sequence>MPAVRAPISAPSRLADSYTPMPRPVCSPDASAMTACWIGMTAAQASPLRIHSAAMTTGFGAQASPAAKAALANDAHIRMRVRPKRTT</sequence>
<dbReference type="EMBL" id="CP021748">
    <property type="protein sequence ID" value="ARX88801.1"/>
    <property type="molecule type" value="Genomic_DNA"/>
</dbReference>
<dbReference type="KEGG" id="salf:SMD44_08288"/>
<dbReference type="AlphaFoldDB" id="A0A1Z1WQR7"/>
<organism evidence="1 2">
    <name type="scientific">Streptomyces alboflavus</name>
    <dbReference type="NCBI Taxonomy" id="67267"/>
    <lineage>
        <taxon>Bacteria</taxon>
        <taxon>Bacillati</taxon>
        <taxon>Actinomycetota</taxon>
        <taxon>Actinomycetes</taxon>
        <taxon>Kitasatosporales</taxon>
        <taxon>Streptomycetaceae</taxon>
        <taxon>Streptomyces</taxon>
    </lineage>
</organism>
<reference evidence="1 2" key="1">
    <citation type="submission" date="2017-05" db="EMBL/GenBank/DDBJ databases">
        <title>Streptomyces alboflavus Genome sequencing and assembly.</title>
        <authorList>
            <person name="Wang Y."/>
            <person name="Du B."/>
            <person name="Ding Y."/>
            <person name="Liu H."/>
            <person name="Hou Q."/>
            <person name="Liu K."/>
            <person name="Wang C."/>
            <person name="Yao L."/>
        </authorList>
    </citation>
    <scope>NUCLEOTIDE SEQUENCE [LARGE SCALE GENOMIC DNA]</scope>
    <source>
        <strain evidence="1 2">MDJK44</strain>
    </source>
</reference>
<evidence type="ECO:0000313" key="2">
    <source>
        <dbReference type="Proteomes" id="UP000195880"/>
    </source>
</evidence>